<feature type="compositionally biased region" description="Acidic residues" evidence="1">
    <location>
        <begin position="1"/>
        <end position="11"/>
    </location>
</feature>
<dbReference type="OrthoDB" id="6762505at2759"/>
<name>V5H2U9_ANOGL</name>
<reference evidence="3" key="1">
    <citation type="submission" date="2013-07" db="EMBL/GenBank/DDBJ databases">
        <title>Midgut Transcriptome Profiling of Anoplphora glabripennis, a Lignocellulose Degrading, Wood-Boring Cerambycid.</title>
        <authorList>
            <person name="Scully E.D."/>
            <person name="Hoover K."/>
            <person name="Carlson J.E."/>
            <person name="Tien M."/>
            <person name="Geib S.M."/>
        </authorList>
    </citation>
    <scope>NUCLEOTIDE SEQUENCE</scope>
</reference>
<protein>
    <submittedName>
        <fullName evidence="3">Uncharacterized protein</fullName>
    </submittedName>
</protein>
<dbReference type="EMBL" id="GALX01001303">
    <property type="protein sequence ID" value="JAB67163.1"/>
    <property type="molecule type" value="Transcribed_RNA"/>
</dbReference>
<keyword evidence="2" id="KW-0812">Transmembrane</keyword>
<dbReference type="AlphaFoldDB" id="V5H2U9"/>
<sequence length="138" mass="15442">MESENSDDELEKDVVLKMDKTKSSVLNENEKRGTKATKSKTKDTSNKAPYVFENAAFEGSLQSKRGSTATSSRAPSVQSLEIVREQYCCCAKRTKCERILLTMVIVLFIIVVVLVVVIVIVAKQDDIRQLTQAIRSLR</sequence>
<feature type="region of interest" description="Disordered" evidence="1">
    <location>
        <begin position="1"/>
        <end position="47"/>
    </location>
</feature>
<keyword evidence="2" id="KW-0472">Membrane</keyword>
<proteinExistence type="predicted"/>
<keyword evidence="2" id="KW-1133">Transmembrane helix</keyword>
<evidence type="ECO:0000313" key="3">
    <source>
        <dbReference type="EMBL" id="JAB67163.1"/>
    </source>
</evidence>
<feature type="compositionally biased region" description="Basic and acidic residues" evidence="1">
    <location>
        <begin position="12"/>
        <end position="33"/>
    </location>
</feature>
<evidence type="ECO:0000256" key="2">
    <source>
        <dbReference type="SAM" id="Phobius"/>
    </source>
</evidence>
<evidence type="ECO:0000256" key="1">
    <source>
        <dbReference type="SAM" id="MobiDB-lite"/>
    </source>
</evidence>
<feature type="transmembrane region" description="Helical" evidence="2">
    <location>
        <begin position="99"/>
        <end position="122"/>
    </location>
</feature>
<accession>V5H2U9</accession>
<organism evidence="3">
    <name type="scientific">Anoplophora glabripennis</name>
    <name type="common">Asian longhorn beetle</name>
    <name type="synonym">Anoplophora nobilis</name>
    <dbReference type="NCBI Taxonomy" id="217634"/>
    <lineage>
        <taxon>Eukaryota</taxon>
        <taxon>Metazoa</taxon>
        <taxon>Ecdysozoa</taxon>
        <taxon>Arthropoda</taxon>
        <taxon>Hexapoda</taxon>
        <taxon>Insecta</taxon>
        <taxon>Pterygota</taxon>
        <taxon>Neoptera</taxon>
        <taxon>Endopterygota</taxon>
        <taxon>Coleoptera</taxon>
        <taxon>Polyphaga</taxon>
        <taxon>Cucujiformia</taxon>
        <taxon>Chrysomeloidea</taxon>
        <taxon>Cerambycidae</taxon>
        <taxon>Lamiinae</taxon>
        <taxon>Lamiini</taxon>
        <taxon>Anoplophora</taxon>
    </lineage>
</organism>